<dbReference type="InterPro" id="IPR049713">
    <property type="entry name" value="Pr6Pr-like"/>
</dbReference>
<dbReference type="KEGG" id="eio:H9L01_05635"/>
<dbReference type="EMBL" id="CP060715">
    <property type="protein sequence ID" value="QNN59874.1"/>
    <property type="molecule type" value="Genomic_DNA"/>
</dbReference>
<dbReference type="NCBIfam" id="NF038065">
    <property type="entry name" value="Pr6Pr"/>
    <property type="match status" value="1"/>
</dbReference>
<dbReference type="Proteomes" id="UP000515928">
    <property type="component" value="Chromosome"/>
</dbReference>
<feature type="transmembrane region" description="Helical" evidence="1">
    <location>
        <begin position="143"/>
        <end position="161"/>
    </location>
</feature>
<protein>
    <submittedName>
        <fullName evidence="2">Pr6Pr family membrane protein</fullName>
    </submittedName>
</protein>
<name>A0A7G9RW99_9FIRM</name>
<feature type="transmembrane region" description="Helical" evidence="1">
    <location>
        <begin position="111"/>
        <end position="131"/>
    </location>
</feature>
<accession>A0A7G9RW99</accession>
<evidence type="ECO:0000313" key="3">
    <source>
        <dbReference type="Proteomes" id="UP000515928"/>
    </source>
</evidence>
<proteinExistence type="predicted"/>
<dbReference type="AlphaFoldDB" id="A0A7G9RW99"/>
<keyword evidence="3" id="KW-1185">Reference proteome</keyword>
<evidence type="ECO:0000256" key="1">
    <source>
        <dbReference type="SAM" id="Phobius"/>
    </source>
</evidence>
<keyword evidence="1" id="KW-0472">Membrane</keyword>
<keyword evidence="1" id="KW-1133">Transmembrane helix</keyword>
<gene>
    <name evidence="2" type="ORF">H9L01_05635</name>
</gene>
<feature type="transmembrane region" description="Helical" evidence="1">
    <location>
        <begin position="82"/>
        <end position="99"/>
    </location>
</feature>
<organism evidence="2 3">
    <name type="scientific">Erysipelothrix inopinata</name>
    <dbReference type="NCBI Taxonomy" id="225084"/>
    <lineage>
        <taxon>Bacteria</taxon>
        <taxon>Bacillati</taxon>
        <taxon>Bacillota</taxon>
        <taxon>Erysipelotrichia</taxon>
        <taxon>Erysipelotrichales</taxon>
        <taxon>Erysipelotrichaceae</taxon>
        <taxon>Erysipelothrix</taxon>
    </lineage>
</organism>
<sequence length="224" mass="25619">MKKNVSNTNLIYIIVYLLIAAIGLNNSLGISAGNFKPPIFYTSVSGLICFIYFLIAAIRGIYFTIKKESFPDSLFLFPRAKGAVTLCITVTFLIYHFIVYDGPFYTIDADIFNLITHYIVPIMVIAHWLIFDKKGIYKPIDPILWTGIPLIYFTWANIVALQHTEIPYWDGDFYPYGFMDLTLHSPLKVFTTIIILLVFFIALGYGIYGLDSKLEKNKPLQLKK</sequence>
<keyword evidence="1" id="KW-0812">Transmembrane</keyword>
<feature type="transmembrane region" description="Helical" evidence="1">
    <location>
        <begin position="39"/>
        <end position="62"/>
    </location>
</feature>
<evidence type="ECO:0000313" key="2">
    <source>
        <dbReference type="EMBL" id="QNN59874.1"/>
    </source>
</evidence>
<feature type="transmembrane region" description="Helical" evidence="1">
    <location>
        <begin position="189"/>
        <end position="208"/>
    </location>
</feature>
<dbReference type="RefSeq" id="WP_187533008.1">
    <property type="nucleotide sequence ID" value="NZ_CBCSHU010000002.1"/>
</dbReference>
<reference evidence="2 3" key="1">
    <citation type="submission" date="2020-08" db="EMBL/GenBank/DDBJ databases">
        <title>Genome sequence of Erysipelothrix inopinata DSM 15511T.</title>
        <authorList>
            <person name="Hyun D.-W."/>
            <person name="Bae J.-W."/>
        </authorList>
    </citation>
    <scope>NUCLEOTIDE SEQUENCE [LARGE SCALE GENOMIC DNA]</scope>
    <source>
        <strain evidence="2 3">DSM 15511</strain>
    </source>
</reference>
<feature type="transmembrane region" description="Helical" evidence="1">
    <location>
        <begin position="12"/>
        <end position="33"/>
    </location>
</feature>